<dbReference type="Gene3D" id="3.30.70.1070">
    <property type="entry name" value="Sporulation related repeat"/>
    <property type="match status" value="1"/>
</dbReference>
<dbReference type="FunFam" id="2.40.40.10:FF:000003">
    <property type="entry name" value="Endolytic peptidoglycan transglycosylase RlpA"/>
    <property type="match status" value="1"/>
</dbReference>
<dbReference type="AlphaFoldDB" id="A0AA47KMG0"/>
<dbReference type="Gene3D" id="2.40.40.10">
    <property type="entry name" value="RlpA-like domain"/>
    <property type="match status" value="1"/>
</dbReference>
<accession>A0AA47KMG0</accession>
<reference evidence="7" key="1">
    <citation type="submission" date="2022-09" db="EMBL/GenBank/DDBJ databases">
        <authorList>
            <person name="Li Z.-J."/>
        </authorList>
    </citation>
    <scope>NUCLEOTIDE SEQUENCE</scope>
    <source>
        <strain evidence="7">TGB11</strain>
    </source>
</reference>
<evidence type="ECO:0000256" key="4">
    <source>
        <dbReference type="HAMAP-Rule" id="MF_02071"/>
    </source>
</evidence>
<dbReference type="InterPro" id="IPR009009">
    <property type="entry name" value="RlpA-like_DPBB"/>
</dbReference>
<dbReference type="Pfam" id="PF03330">
    <property type="entry name" value="DPBB_1"/>
    <property type="match status" value="1"/>
</dbReference>
<keyword evidence="4" id="KW-0472">Membrane</keyword>
<comment type="function">
    <text evidence="4">Lytic transglycosylase with a strong preference for naked glycan strands that lack stem peptides.</text>
</comment>
<dbReference type="InterPro" id="IPR034718">
    <property type="entry name" value="RlpA"/>
</dbReference>
<comment type="similarity">
    <text evidence="4 5">Belongs to the RlpA family.</text>
</comment>
<feature type="domain" description="SPOR" evidence="6">
    <location>
        <begin position="180"/>
        <end position="256"/>
    </location>
</feature>
<keyword evidence="4" id="KW-1003">Cell membrane</keyword>
<dbReference type="EMBL" id="CP114588">
    <property type="protein sequence ID" value="WBA09297.1"/>
    <property type="molecule type" value="Genomic_DNA"/>
</dbReference>
<keyword evidence="4" id="KW-0449">Lipoprotein</keyword>
<dbReference type="GO" id="GO:0000270">
    <property type="term" value="P:peptidoglycan metabolic process"/>
    <property type="evidence" value="ECO:0007669"/>
    <property type="project" value="UniProtKB-UniRule"/>
</dbReference>
<keyword evidence="2 4" id="KW-0456">Lyase</keyword>
<dbReference type="GO" id="GO:0005886">
    <property type="term" value="C:plasma membrane"/>
    <property type="evidence" value="ECO:0007669"/>
    <property type="project" value="UniProtKB-SubCell"/>
</dbReference>
<dbReference type="InterPro" id="IPR036680">
    <property type="entry name" value="SPOR-like_sf"/>
</dbReference>
<dbReference type="Proteomes" id="UP001164748">
    <property type="component" value="Chromosome"/>
</dbReference>
<dbReference type="PANTHER" id="PTHR34183">
    <property type="entry name" value="ENDOLYTIC PEPTIDOGLYCAN TRANSGLYCOSYLASE RLPA"/>
    <property type="match status" value="1"/>
</dbReference>
<dbReference type="CDD" id="cd22268">
    <property type="entry name" value="DPBB_RlpA-like"/>
    <property type="match status" value="1"/>
</dbReference>
<dbReference type="RefSeq" id="WP_269579504.1">
    <property type="nucleotide sequence ID" value="NZ_CP114588.1"/>
</dbReference>
<dbReference type="EC" id="4.2.2.-" evidence="4"/>
<dbReference type="InterPro" id="IPR036908">
    <property type="entry name" value="RlpA-like_sf"/>
</dbReference>
<dbReference type="GO" id="GO:0071555">
    <property type="term" value="P:cell wall organization"/>
    <property type="evidence" value="ECO:0007669"/>
    <property type="project" value="UniProtKB-KW"/>
</dbReference>
<dbReference type="PROSITE" id="PS51724">
    <property type="entry name" value="SPOR"/>
    <property type="match status" value="1"/>
</dbReference>
<evidence type="ECO:0000313" key="7">
    <source>
        <dbReference type="EMBL" id="WBA09297.1"/>
    </source>
</evidence>
<dbReference type="InterPro" id="IPR007730">
    <property type="entry name" value="SPOR-like_dom"/>
</dbReference>
<evidence type="ECO:0000259" key="6">
    <source>
        <dbReference type="PROSITE" id="PS51724"/>
    </source>
</evidence>
<gene>
    <name evidence="4" type="primary">rlpA</name>
    <name evidence="7" type="ORF">N8M53_03535</name>
</gene>
<proteinExistence type="inferred from homology"/>
<protein>
    <recommendedName>
        <fullName evidence="4">Endolytic peptidoglycan transglycosylase RlpA</fullName>
        <ecNumber evidence="4">4.2.2.-</ecNumber>
    </recommendedName>
</protein>
<dbReference type="GO" id="GO:0042834">
    <property type="term" value="F:peptidoglycan binding"/>
    <property type="evidence" value="ECO:0007669"/>
    <property type="project" value="InterPro"/>
</dbReference>
<dbReference type="HAMAP" id="MF_02071">
    <property type="entry name" value="RlpA"/>
    <property type="match status" value="1"/>
</dbReference>
<evidence type="ECO:0000256" key="3">
    <source>
        <dbReference type="ARBA" id="ARBA00023316"/>
    </source>
</evidence>
<dbReference type="InterPro" id="IPR012997">
    <property type="entry name" value="RplA"/>
</dbReference>
<dbReference type="GO" id="GO:0009279">
    <property type="term" value="C:cell outer membrane"/>
    <property type="evidence" value="ECO:0007669"/>
    <property type="project" value="TreeGrafter"/>
</dbReference>
<dbReference type="PANTHER" id="PTHR34183:SF1">
    <property type="entry name" value="ENDOLYTIC PEPTIDOGLYCAN TRANSGLYCOSYLASE RLPA"/>
    <property type="match status" value="1"/>
</dbReference>
<evidence type="ECO:0000313" key="8">
    <source>
        <dbReference type="Proteomes" id="UP001164748"/>
    </source>
</evidence>
<dbReference type="Pfam" id="PF05036">
    <property type="entry name" value="SPOR"/>
    <property type="match status" value="1"/>
</dbReference>
<dbReference type="NCBIfam" id="TIGR00413">
    <property type="entry name" value="rlpA"/>
    <property type="match status" value="1"/>
</dbReference>
<dbReference type="GO" id="GO:0008932">
    <property type="term" value="F:lytic endotransglycosylase activity"/>
    <property type="evidence" value="ECO:0007669"/>
    <property type="project" value="UniProtKB-UniRule"/>
</dbReference>
<keyword evidence="4" id="KW-0564">Palmitate</keyword>
<organism evidence="7 8">
    <name type="scientific">Salinivibrio kushneri</name>
    <dbReference type="NCBI Taxonomy" id="1908198"/>
    <lineage>
        <taxon>Bacteria</taxon>
        <taxon>Pseudomonadati</taxon>
        <taxon>Pseudomonadota</taxon>
        <taxon>Gammaproteobacteria</taxon>
        <taxon>Vibrionales</taxon>
        <taxon>Vibrionaceae</taxon>
        <taxon>Salinivibrio</taxon>
    </lineage>
</organism>
<evidence type="ECO:0000256" key="1">
    <source>
        <dbReference type="ARBA" id="ARBA00022729"/>
    </source>
</evidence>
<dbReference type="PROSITE" id="PS51257">
    <property type="entry name" value="PROKAR_LIPOPROTEIN"/>
    <property type="match status" value="1"/>
</dbReference>
<dbReference type="SUPFAM" id="SSF50685">
    <property type="entry name" value="Barwin-like endoglucanases"/>
    <property type="match status" value="1"/>
</dbReference>
<name>A0AA47KMG0_9GAMM</name>
<keyword evidence="1" id="KW-0732">Signal</keyword>
<evidence type="ECO:0000256" key="5">
    <source>
        <dbReference type="RuleBase" id="RU003495"/>
    </source>
</evidence>
<dbReference type="SUPFAM" id="SSF110997">
    <property type="entry name" value="Sporulation related repeat"/>
    <property type="match status" value="1"/>
</dbReference>
<sequence length="273" mass="30386">MRAIIISSAIVLLSACSSQQGRYDMHSDKAPETVPQVIHAENAQPRYEPYSLAGNKDYTLNGQRYQILRDPKGYREAGIASWYGEKFHGHRTSNGEVYDMYSMSAAHKTLPLPSYVEVTNQNNGKTAIVRVNDRGPFHNKRLIDLSYAAAKKLDVLKTGTAPVSLRLLTPSKPADDEWHSARHHAYYVQLAALSNGLKANQTAEQLAKTHGLPTHIARRDTVYRVRFGPFYDREKAQQAMRAAKQHQLPGAFIVTEALVNGDTPATSAKTNNQ</sequence>
<keyword evidence="3 4" id="KW-0961">Cell wall biogenesis/degradation</keyword>
<evidence type="ECO:0000256" key="2">
    <source>
        <dbReference type="ARBA" id="ARBA00023239"/>
    </source>
</evidence>
<comment type="subcellular location">
    <subcellularLocation>
        <location evidence="4">Cell membrane</location>
        <topology evidence="4">Lipid-anchor</topology>
    </subcellularLocation>
</comment>